<dbReference type="Proteomes" id="UP000787568">
    <property type="component" value="Unassembled WGS sequence"/>
</dbReference>
<dbReference type="Gene3D" id="6.10.140.1310">
    <property type="match status" value="1"/>
</dbReference>
<proteinExistence type="predicted"/>
<sequence length="68" mass="7726">MALAEWASIRTRRNQLLAVTDSMQTVDNPLSEAQRNEVAIYRQALRDVPQDIGDPFAVVWPEPPAFMK</sequence>
<evidence type="ECO:0000313" key="3">
    <source>
        <dbReference type="Proteomes" id="UP000787568"/>
    </source>
</evidence>
<protein>
    <submittedName>
        <fullName evidence="2">Phage tail assembly chaperone</fullName>
    </submittedName>
</protein>
<reference evidence="2" key="1">
    <citation type="submission" date="2020-12" db="EMBL/GenBank/DDBJ databases">
        <title>Generalized mutagenesis with transposon Tn5. A laboratory procedure for the identification of genes responsible for a bacterial phenotype and its regulation, illustrated with phenazine production in Pseudomonas chlororaphis.</title>
        <authorList>
            <person name="Muzio F."/>
            <person name="Sobrero P."/>
            <person name="Agaras B."/>
            <person name="Valverde C."/>
        </authorList>
    </citation>
    <scope>NUCLEOTIDE SEQUENCE</scope>
    <source>
        <strain evidence="2">SMMP3</strain>
    </source>
</reference>
<dbReference type="AlphaFoldDB" id="A0AAJ1E4R3"/>
<dbReference type="Pfam" id="PF16778">
    <property type="entry name" value="Phage_tail_APC"/>
    <property type="match status" value="1"/>
</dbReference>
<name>A0AAJ1E4R3_9PSED</name>
<dbReference type="EMBL" id="JAEEFW010000008">
    <property type="protein sequence ID" value="MBU4636079.1"/>
    <property type="molecule type" value="Genomic_DNA"/>
</dbReference>
<evidence type="ECO:0000313" key="2">
    <source>
        <dbReference type="EMBL" id="MBU4636079.1"/>
    </source>
</evidence>
<evidence type="ECO:0000259" key="1">
    <source>
        <dbReference type="Pfam" id="PF16778"/>
    </source>
</evidence>
<comment type="caution">
    <text evidence="2">The sequence shown here is derived from an EMBL/GenBank/DDBJ whole genome shotgun (WGS) entry which is preliminary data.</text>
</comment>
<gene>
    <name evidence="2" type="ORF">I8747_25010</name>
</gene>
<dbReference type="InterPro" id="IPR031893">
    <property type="entry name" value="Phage_tail_APC"/>
</dbReference>
<organism evidence="2 3">
    <name type="scientific">Pseudomonas chlororaphis subsp. aurantiaca</name>
    <dbReference type="NCBI Taxonomy" id="86192"/>
    <lineage>
        <taxon>Bacteria</taxon>
        <taxon>Pseudomonadati</taxon>
        <taxon>Pseudomonadota</taxon>
        <taxon>Gammaproteobacteria</taxon>
        <taxon>Pseudomonadales</taxon>
        <taxon>Pseudomonadaceae</taxon>
        <taxon>Pseudomonas</taxon>
    </lineage>
</organism>
<accession>A0AAJ1E4R3</accession>
<feature type="domain" description="Phage tail assembly chaperone-like" evidence="1">
    <location>
        <begin position="7"/>
        <end position="65"/>
    </location>
</feature>